<accession>A0A9E9LBK4</accession>
<dbReference type="Proteomes" id="UP001164819">
    <property type="component" value="Chromosome"/>
</dbReference>
<keyword evidence="1" id="KW-0436">Ligase</keyword>
<dbReference type="InterPro" id="IPR020825">
    <property type="entry name" value="Phe-tRNA_synthase-like_B3/B4"/>
</dbReference>
<dbReference type="Pfam" id="PF03483">
    <property type="entry name" value="B3_4"/>
    <property type="match status" value="1"/>
</dbReference>
<evidence type="ECO:0000313" key="1">
    <source>
        <dbReference type="EMBL" id="WAV90339.1"/>
    </source>
</evidence>
<dbReference type="GO" id="GO:0003723">
    <property type="term" value="F:RNA binding"/>
    <property type="evidence" value="ECO:0007669"/>
    <property type="project" value="InterPro"/>
</dbReference>
<dbReference type="Gene3D" id="3.50.40.10">
    <property type="entry name" value="Phenylalanyl-trna Synthetase, Chain B, domain 3"/>
    <property type="match status" value="1"/>
</dbReference>
<reference evidence="1" key="1">
    <citation type="journal article" date="2022" name="Front. Microbiol.">
        <title>New perspectives on an old grouping: The genomic and phenotypic variability of Oxalobacter formigenes and the implications for calcium oxalate stone prevention.</title>
        <authorList>
            <person name="Chmiel J.A."/>
            <person name="Carr C."/>
            <person name="Stuivenberg G.A."/>
            <person name="Venema R."/>
            <person name="Chanyi R.M."/>
            <person name="Al K.F."/>
            <person name="Giguere D."/>
            <person name="Say H."/>
            <person name="Akouris P.P."/>
            <person name="Dominguez Romero S.A."/>
            <person name="Kwong A."/>
            <person name="Tai V."/>
            <person name="Koval S.F."/>
            <person name="Razvi H."/>
            <person name="Bjazevic J."/>
            <person name="Burton J.P."/>
        </authorList>
    </citation>
    <scope>NUCLEOTIDE SEQUENCE</scope>
    <source>
        <strain evidence="1">OxK</strain>
    </source>
</reference>
<dbReference type="EMBL" id="CP098251">
    <property type="protein sequence ID" value="WAV90339.1"/>
    <property type="molecule type" value="Genomic_DNA"/>
</dbReference>
<organism evidence="1">
    <name type="scientific">Oxalobacter aliiformigenes</name>
    <dbReference type="NCBI Taxonomy" id="2946593"/>
    <lineage>
        <taxon>Bacteria</taxon>
        <taxon>Pseudomonadati</taxon>
        <taxon>Pseudomonadota</taxon>
        <taxon>Betaproteobacteria</taxon>
        <taxon>Burkholderiales</taxon>
        <taxon>Oxalobacteraceae</taxon>
        <taxon>Oxalobacter</taxon>
    </lineage>
</organism>
<dbReference type="PANTHER" id="PTHR39209">
    <property type="match status" value="1"/>
</dbReference>
<dbReference type="PANTHER" id="PTHR39209:SF2">
    <property type="entry name" value="CYTOPLASMIC PROTEIN"/>
    <property type="match status" value="1"/>
</dbReference>
<dbReference type="SUPFAM" id="SSF56037">
    <property type="entry name" value="PheT/TilS domain"/>
    <property type="match status" value="1"/>
</dbReference>
<sequence>MRFVIDSRVFAAIPDMVVGVVVAQGVDNTKAVPEVSAMLAQSVEAAEARFSGREVKKAEEIVPYREAFRALGINPNRFPCSAEALFSRIGKGKGMPSINPLVDLNNAVSLKYVIPMGTHDLKDVPEVIGMRPATENDRFLPFGGGEEEVPDAGEVVYAVGNQVRTRRWTWRQSENGKITAETSTVFFPIDGFAGVNEAAVKAASDELAGMLVSCFGARVKTGFVDRDHPEFVWSF</sequence>
<dbReference type="GO" id="GO:0004826">
    <property type="term" value="F:phenylalanine-tRNA ligase activity"/>
    <property type="evidence" value="ECO:0007669"/>
    <property type="project" value="InterPro"/>
</dbReference>
<gene>
    <name evidence="1" type="ORF">NB646_05555</name>
</gene>
<protein>
    <submittedName>
        <fullName evidence="1">Phenylalanine--tRNA ligase beta subunit-related protein</fullName>
    </submittedName>
</protein>
<name>A0A9E9LBK4_9BURK</name>
<proteinExistence type="predicted"/>
<dbReference type="InterPro" id="IPR005146">
    <property type="entry name" value="B3/B4_tRNA-bd"/>
</dbReference>
<dbReference type="SMART" id="SM00873">
    <property type="entry name" value="B3_4"/>
    <property type="match status" value="1"/>
</dbReference>
<dbReference type="RefSeq" id="WP_269284671.1">
    <property type="nucleotide sequence ID" value="NZ_CP098251.1"/>
</dbReference>
<dbReference type="AlphaFoldDB" id="A0A9E9LBK4"/>